<dbReference type="PANTHER" id="PTHR11319:SF35">
    <property type="entry name" value="OUTER MEMBRANE PROTEIN PMPC-RELATED"/>
    <property type="match status" value="1"/>
</dbReference>
<name>K9W7G3_9CYAN</name>
<dbReference type="InterPro" id="IPR011050">
    <property type="entry name" value="Pectin_lyase_fold/virulence"/>
</dbReference>
<accession>K9W7G3</accession>
<dbReference type="EMBL" id="CP003630">
    <property type="protein sequence ID" value="AFZ16148.1"/>
    <property type="molecule type" value="Genomic_DNA"/>
</dbReference>
<dbReference type="PANTHER" id="PTHR11319">
    <property type="entry name" value="G PROTEIN-COUPLED RECEPTOR-RELATED"/>
    <property type="match status" value="1"/>
</dbReference>
<keyword evidence="2" id="KW-1185">Reference proteome</keyword>
<dbReference type="SUPFAM" id="SSF51126">
    <property type="entry name" value="Pectin lyase-like"/>
    <property type="match status" value="2"/>
</dbReference>
<dbReference type="Gene3D" id="2.160.20.10">
    <property type="entry name" value="Single-stranded right-handed beta-helix, Pectin lyase-like"/>
    <property type="match status" value="1"/>
</dbReference>
<dbReference type="Proteomes" id="UP000010471">
    <property type="component" value="Chromosome"/>
</dbReference>
<evidence type="ECO:0008006" key="3">
    <source>
        <dbReference type="Google" id="ProtNLM"/>
    </source>
</evidence>
<evidence type="ECO:0000313" key="1">
    <source>
        <dbReference type="EMBL" id="AFZ16148.1"/>
    </source>
</evidence>
<proteinExistence type="predicted"/>
<gene>
    <name evidence="1" type="ORF">Mic7113_0214</name>
</gene>
<dbReference type="KEGG" id="mic:Mic7113_0214"/>
<sequence>MVTVTSSADNGAGTLRAAIASAVPGETIQFDPSLANQTIILTSGQLEINKNLIIDGANAPGLTISGNNSYRVFDVNVDPNFNPTTVTLRNLAIANGTSTGMGEEGAGGGIRTASDTTLTVENSQFNNNASLGSGGGAIWGGFRSTITVVNSQFVGNDGTVGADERGGGAIAVKSESNLTVRDSQFTNNRGINGGAINSLLSSLTVENSTFVNNDSTPGGLLSLPPRYTRGYGGAIYTDGASGGQISIRGSRFDGNKGAGQGGGLFLFAYGSDQVMVENSAIINNQVIKDAKGDSFGGGIRQGNVPLTINNTTFANNSALQQGGGLWVGEQAPLSITNSTFSGNKVQDTDGGGSGGAIALITGTSPTNIVNTTFANNSAGWSAGAILSGEQTPVTLSNSIFANNTAGNPYNIDQQTNRELTDGGNNLQFPAKLTDGDPNDNNVTATITIADWAEFPRHCILLHTRSECR</sequence>
<dbReference type="InterPro" id="IPR006626">
    <property type="entry name" value="PbH1"/>
</dbReference>
<reference evidence="1 2" key="1">
    <citation type="submission" date="2012-06" db="EMBL/GenBank/DDBJ databases">
        <title>Finished chromosome of genome of Microcoleus sp. PCC 7113.</title>
        <authorList>
            <consortium name="US DOE Joint Genome Institute"/>
            <person name="Gugger M."/>
            <person name="Coursin T."/>
            <person name="Rippka R."/>
            <person name="Tandeau De Marsac N."/>
            <person name="Huntemann M."/>
            <person name="Wei C.-L."/>
            <person name="Han J."/>
            <person name="Detter J.C."/>
            <person name="Han C."/>
            <person name="Tapia R."/>
            <person name="Chen A."/>
            <person name="Kyrpides N."/>
            <person name="Mavromatis K."/>
            <person name="Markowitz V."/>
            <person name="Szeto E."/>
            <person name="Ivanova N."/>
            <person name="Pagani I."/>
            <person name="Pati A."/>
            <person name="Goodwin L."/>
            <person name="Nordberg H.P."/>
            <person name="Cantor M.N."/>
            <person name="Hua S.X."/>
            <person name="Woyke T."/>
            <person name="Kerfeld C.A."/>
        </authorList>
    </citation>
    <scope>NUCLEOTIDE SEQUENCE [LARGE SCALE GENOMIC DNA]</scope>
    <source>
        <strain evidence="1 2">PCC 7113</strain>
    </source>
</reference>
<dbReference type="STRING" id="1173027.Mic7113_0214"/>
<dbReference type="eggNOG" id="COG2931">
    <property type="taxonomic scope" value="Bacteria"/>
</dbReference>
<dbReference type="InterPro" id="IPR012334">
    <property type="entry name" value="Pectin_lyas_fold"/>
</dbReference>
<dbReference type="SMART" id="SM00710">
    <property type="entry name" value="PbH1"/>
    <property type="match status" value="9"/>
</dbReference>
<dbReference type="AlphaFoldDB" id="K9W7G3"/>
<organism evidence="1 2">
    <name type="scientific">Allocoleopsis franciscana PCC 7113</name>
    <dbReference type="NCBI Taxonomy" id="1173027"/>
    <lineage>
        <taxon>Bacteria</taxon>
        <taxon>Bacillati</taxon>
        <taxon>Cyanobacteriota</taxon>
        <taxon>Cyanophyceae</taxon>
        <taxon>Coleofasciculales</taxon>
        <taxon>Coleofasciculaceae</taxon>
        <taxon>Allocoleopsis</taxon>
        <taxon>Allocoleopsis franciscana</taxon>
    </lineage>
</organism>
<dbReference type="RefSeq" id="WP_015180312.1">
    <property type="nucleotide sequence ID" value="NC_019738.1"/>
</dbReference>
<protein>
    <recommendedName>
        <fullName evidence="3">Polymorphic outer membrane protein</fullName>
    </recommendedName>
</protein>
<evidence type="ECO:0000313" key="2">
    <source>
        <dbReference type="Proteomes" id="UP000010471"/>
    </source>
</evidence>
<dbReference type="OrthoDB" id="463714at2"/>
<dbReference type="HOGENOM" id="CLU_583699_0_0_3"/>